<dbReference type="Gene3D" id="3.90.1200.10">
    <property type="match status" value="1"/>
</dbReference>
<protein>
    <recommendedName>
        <fullName evidence="1">protein-ribulosamine 3-kinase</fullName>
        <ecNumber evidence="1">2.7.1.172</ecNumber>
    </recommendedName>
</protein>
<dbReference type="InterPro" id="IPR011009">
    <property type="entry name" value="Kinase-like_dom_sf"/>
</dbReference>
<evidence type="ECO:0000256" key="1">
    <source>
        <dbReference type="ARBA" id="ARBA00011961"/>
    </source>
</evidence>
<dbReference type="InterPro" id="IPR016477">
    <property type="entry name" value="Fructo-/Ketosamine-3-kinase"/>
</dbReference>
<keyword evidence="4" id="KW-1185">Reference proteome</keyword>
<sequence>MKLDEALLSHLPHGCEVINVTPLGLSENCDTTRIEVRLSDGSTKEFFEKSSTGQHGFELMRAHYESESSLYRFIPDNVPPPIAFVTYRSNPDRHSFLMEFVDMVDDELPGPEPFMETIASLHRESSGKSPTGKFGFPIDTKFAHLTTPNHWDASWESWWTKHMDMVFKREVRERGARSQEEDALVDFYLNKAIPRYIRPLETGGRSIQPTLLHTDLWPGNVKFKLDNETVCIFDANAMWGHNEMELGLVANPRYPLGGAYIEEYWKHIPVSEPETDANNRVIMYMIRHQACLASVYPDDSKLRDIWTGNVRVLLERYLLEQRVEANAASIAANSSVQIQNQNPNSIPHGLAATQPALKVDV</sequence>
<comment type="caution">
    <text evidence="3">The sequence shown here is derived from an EMBL/GenBank/DDBJ whole genome shotgun (WGS) entry which is preliminary data.</text>
</comment>
<dbReference type="PANTHER" id="PTHR12149">
    <property type="entry name" value="FRUCTOSAMINE 3 KINASE-RELATED PROTEIN"/>
    <property type="match status" value="1"/>
</dbReference>
<dbReference type="Proteomes" id="UP000286045">
    <property type="component" value="Unassembled WGS sequence"/>
</dbReference>
<gene>
    <name evidence="3" type="ORF">EKO27_g10613</name>
</gene>
<reference evidence="3 4" key="1">
    <citation type="submission" date="2018-12" db="EMBL/GenBank/DDBJ databases">
        <title>Draft genome sequence of Xylaria grammica IHI A82.</title>
        <authorList>
            <person name="Buettner E."/>
            <person name="Kellner H."/>
        </authorList>
    </citation>
    <scope>NUCLEOTIDE SEQUENCE [LARGE SCALE GENOMIC DNA]</scope>
    <source>
        <strain evidence="3 4">IHI A82</strain>
    </source>
</reference>
<evidence type="ECO:0000313" key="4">
    <source>
        <dbReference type="Proteomes" id="UP000286045"/>
    </source>
</evidence>
<comment type="catalytic activity">
    <reaction evidence="2">
        <text>N(6)-D-ribulosyl-L-lysyl-[protein] + ATP = N(6)-(3-O-phospho-D-ribulosyl)-L-lysyl-[protein] + ADP + H(+)</text>
        <dbReference type="Rhea" id="RHEA:48432"/>
        <dbReference type="Rhea" id="RHEA-COMP:12103"/>
        <dbReference type="Rhea" id="RHEA-COMP:12104"/>
        <dbReference type="ChEBI" id="CHEBI:15378"/>
        <dbReference type="ChEBI" id="CHEBI:30616"/>
        <dbReference type="ChEBI" id="CHEBI:90418"/>
        <dbReference type="ChEBI" id="CHEBI:90420"/>
        <dbReference type="ChEBI" id="CHEBI:456216"/>
        <dbReference type="EC" id="2.7.1.172"/>
    </reaction>
    <physiologicalReaction direction="left-to-right" evidence="2">
        <dbReference type="Rhea" id="RHEA:48433"/>
    </physiologicalReaction>
</comment>
<name>A0A439CQR1_9PEZI</name>
<organism evidence="3 4">
    <name type="scientific">Xylaria grammica</name>
    <dbReference type="NCBI Taxonomy" id="363999"/>
    <lineage>
        <taxon>Eukaryota</taxon>
        <taxon>Fungi</taxon>
        <taxon>Dikarya</taxon>
        <taxon>Ascomycota</taxon>
        <taxon>Pezizomycotina</taxon>
        <taxon>Sordariomycetes</taxon>
        <taxon>Xylariomycetidae</taxon>
        <taxon>Xylariales</taxon>
        <taxon>Xylariaceae</taxon>
        <taxon>Xylaria</taxon>
    </lineage>
</organism>
<accession>A0A439CQR1</accession>
<dbReference type="EC" id="2.7.1.172" evidence="1"/>
<dbReference type="Pfam" id="PF03881">
    <property type="entry name" value="Fructosamin_kin"/>
    <property type="match status" value="1"/>
</dbReference>
<dbReference type="EMBL" id="RYZI01000561">
    <property type="protein sequence ID" value="RWA04491.1"/>
    <property type="molecule type" value="Genomic_DNA"/>
</dbReference>
<evidence type="ECO:0000313" key="3">
    <source>
        <dbReference type="EMBL" id="RWA04491.1"/>
    </source>
</evidence>
<proteinExistence type="predicted"/>
<dbReference type="PANTHER" id="PTHR12149:SF8">
    <property type="entry name" value="PROTEIN-RIBULOSAMINE 3-KINASE"/>
    <property type="match status" value="1"/>
</dbReference>
<evidence type="ECO:0000256" key="2">
    <source>
        <dbReference type="ARBA" id="ARBA00048655"/>
    </source>
</evidence>
<dbReference type="SUPFAM" id="SSF56112">
    <property type="entry name" value="Protein kinase-like (PK-like)"/>
    <property type="match status" value="1"/>
</dbReference>
<dbReference type="GO" id="GO:0102193">
    <property type="term" value="F:protein-ribulosamine 3-kinase activity"/>
    <property type="evidence" value="ECO:0007669"/>
    <property type="project" value="UniProtKB-EC"/>
</dbReference>
<dbReference type="AlphaFoldDB" id="A0A439CQR1"/>